<evidence type="ECO:0000256" key="1">
    <source>
        <dbReference type="ARBA" id="ARBA00022603"/>
    </source>
</evidence>
<evidence type="ECO:0000256" key="2">
    <source>
        <dbReference type="ARBA" id="ARBA00022679"/>
    </source>
</evidence>
<evidence type="ECO:0000256" key="4">
    <source>
        <dbReference type="PROSITE-ProRule" id="PRU01024"/>
    </source>
</evidence>
<dbReference type="InterPro" id="IPR010280">
    <property type="entry name" value="U5_MeTrfase_fam"/>
</dbReference>
<evidence type="ECO:0000313" key="7">
    <source>
        <dbReference type="EMBL" id="MDP9800802.1"/>
    </source>
</evidence>
<dbReference type="PANTHER" id="PTHR11061:SF30">
    <property type="entry name" value="TRNA (URACIL(54)-C(5))-METHYLTRANSFERASE"/>
    <property type="match status" value="1"/>
</dbReference>
<name>A0ABT9NAP2_9ACTO</name>
<keyword evidence="3 4" id="KW-0949">S-adenosyl-L-methionine</keyword>
<feature type="binding site" evidence="4">
    <location>
        <position position="376"/>
    </location>
    <ligand>
        <name>S-adenosyl-L-methionine</name>
        <dbReference type="ChEBI" id="CHEBI:59789"/>
    </ligand>
</feature>
<gene>
    <name evidence="7" type="ORF">J2S49_000878</name>
</gene>
<dbReference type="InterPro" id="IPR030391">
    <property type="entry name" value="MeTrfase_TrmA_CS"/>
</dbReference>
<dbReference type="SUPFAM" id="SSF53335">
    <property type="entry name" value="S-adenosyl-L-methionine-dependent methyltransferases"/>
    <property type="match status" value="1"/>
</dbReference>
<feature type="active site" description="Nucleophile" evidence="4">
    <location>
        <position position="402"/>
    </location>
</feature>
<evidence type="ECO:0000256" key="5">
    <source>
        <dbReference type="PROSITE-ProRule" id="PRU10015"/>
    </source>
</evidence>
<accession>A0ABT9NAP2</accession>
<keyword evidence="1 4" id="KW-0489">Methyltransferase</keyword>
<keyword evidence="8" id="KW-1185">Reference proteome</keyword>
<dbReference type="PROSITE" id="PS51687">
    <property type="entry name" value="SAM_MT_RNA_M5U"/>
    <property type="match status" value="1"/>
</dbReference>
<evidence type="ECO:0000313" key="8">
    <source>
        <dbReference type="Proteomes" id="UP001235966"/>
    </source>
</evidence>
<dbReference type="Pfam" id="PF05958">
    <property type="entry name" value="tRNA_U5-meth_tr"/>
    <property type="match status" value="1"/>
</dbReference>
<dbReference type="GO" id="GO:0032259">
    <property type="term" value="P:methylation"/>
    <property type="evidence" value="ECO:0007669"/>
    <property type="project" value="UniProtKB-KW"/>
</dbReference>
<reference evidence="7 8" key="1">
    <citation type="submission" date="2023-07" db="EMBL/GenBank/DDBJ databases">
        <title>Sequencing the genomes of 1000 actinobacteria strains.</title>
        <authorList>
            <person name="Klenk H.-P."/>
        </authorList>
    </citation>
    <scope>NUCLEOTIDE SEQUENCE [LARGE SCALE GENOMIC DNA]</scope>
    <source>
        <strain evidence="7 8">DSM 102162</strain>
    </source>
</reference>
<dbReference type="Gene3D" id="3.40.50.150">
    <property type="entry name" value="Vaccinia Virus protein VP39"/>
    <property type="match status" value="1"/>
</dbReference>
<dbReference type="PANTHER" id="PTHR11061">
    <property type="entry name" value="RNA M5U METHYLTRANSFERASE"/>
    <property type="match status" value="1"/>
</dbReference>
<feature type="compositionally biased region" description="Polar residues" evidence="6">
    <location>
        <begin position="351"/>
        <end position="368"/>
    </location>
</feature>
<feature type="active site" evidence="5">
    <location>
        <position position="402"/>
    </location>
</feature>
<dbReference type="InterPro" id="IPR030390">
    <property type="entry name" value="MeTrfase_TrmA_AS"/>
</dbReference>
<dbReference type="EC" id="2.1.1.189" evidence="7"/>
<dbReference type="Proteomes" id="UP001235966">
    <property type="component" value="Unassembled WGS sequence"/>
</dbReference>
<proteinExistence type="inferred from homology"/>
<feature type="region of interest" description="Disordered" evidence="6">
    <location>
        <begin position="334"/>
        <end position="374"/>
    </location>
</feature>
<feature type="binding site" evidence="4">
    <location>
        <position position="268"/>
    </location>
    <ligand>
        <name>S-adenosyl-L-methionine</name>
        <dbReference type="ChEBI" id="CHEBI:59789"/>
    </ligand>
</feature>
<feature type="binding site" evidence="4">
    <location>
        <position position="295"/>
    </location>
    <ligand>
        <name>S-adenosyl-L-methionine</name>
        <dbReference type="ChEBI" id="CHEBI:59789"/>
    </ligand>
</feature>
<dbReference type="PROSITE" id="PS01230">
    <property type="entry name" value="TRMA_1"/>
    <property type="match status" value="1"/>
</dbReference>
<evidence type="ECO:0000256" key="3">
    <source>
        <dbReference type="ARBA" id="ARBA00022691"/>
    </source>
</evidence>
<dbReference type="InterPro" id="IPR029063">
    <property type="entry name" value="SAM-dependent_MTases_sf"/>
</dbReference>
<keyword evidence="2 4" id="KW-0808">Transferase</keyword>
<comment type="similarity">
    <text evidence="4">Belongs to the class I-like SAM-binding methyltransferase superfamily. RNA M5U methyltransferase family.</text>
</comment>
<organism evidence="7 8">
    <name type="scientific">Arcanobacterium wilhelmae</name>
    <dbReference type="NCBI Taxonomy" id="1803177"/>
    <lineage>
        <taxon>Bacteria</taxon>
        <taxon>Bacillati</taxon>
        <taxon>Actinomycetota</taxon>
        <taxon>Actinomycetes</taxon>
        <taxon>Actinomycetales</taxon>
        <taxon>Actinomycetaceae</taxon>
        <taxon>Arcanobacterium</taxon>
    </lineage>
</organism>
<evidence type="ECO:0000256" key="6">
    <source>
        <dbReference type="SAM" id="MobiDB-lite"/>
    </source>
</evidence>
<dbReference type="Gene3D" id="2.40.50.1070">
    <property type="match status" value="1"/>
</dbReference>
<dbReference type="GO" id="GO:0008168">
    <property type="term" value="F:methyltransferase activity"/>
    <property type="evidence" value="ECO:0007669"/>
    <property type="project" value="UniProtKB-KW"/>
</dbReference>
<dbReference type="EMBL" id="JAUSQW010000001">
    <property type="protein sequence ID" value="MDP9800802.1"/>
    <property type="molecule type" value="Genomic_DNA"/>
</dbReference>
<feature type="binding site" evidence="4">
    <location>
        <position position="241"/>
    </location>
    <ligand>
        <name>S-adenosyl-L-methionine</name>
        <dbReference type="ChEBI" id="CHEBI:59789"/>
    </ligand>
</feature>
<dbReference type="PROSITE" id="PS01231">
    <property type="entry name" value="TRMA_2"/>
    <property type="match status" value="1"/>
</dbReference>
<comment type="caution">
    <text evidence="7">The sequence shown here is derived from an EMBL/GenBank/DDBJ whole genome shotgun (WGS) entry which is preliminary data.</text>
</comment>
<protein>
    <submittedName>
        <fullName evidence="7">23S rRNA (Uracil747-C5)-methyltransferase</fullName>
        <ecNumber evidence="7">2.1.1.189</ecNumber>
    </submittedName>
</protein>
<sequence length="444" mass="47640">MRTDLTRGPIRRAAVPTDELTRLQLLDCAYYRDGLCRSCSWIEQPLGAQLQAKDARARTLIDAAEWLEPVASAKEAFRNKVKLVVTGSARLPKLGILGPDGTGVDLADCPLPSAGIRTAIEPIRAFITRAGLEPYSPASDTGALKYVILEEAPTGELMVRFVARRRGVQGILFKLRAELEAALPNMTVLSLNVQPERKAIIEGAEEILISENGTLPMRLWVGEQWAEHPVELALRPRSFFQTNTDIAEALYTRAVQWLSGVESAWDLYCGVGGFLLALAAAAKRAGTPFNGIGVETSEEAVASGAAGAAALGMSESVRFVTADAGAWVREVSAASRANAEKSEPNAPTARSRGNNENRASASSGTPTSLPEAVVVNPPRRGIGELANWLEGSGVGRVLYSSCNVDTLAKDLAAMPSYRVAKAQVLDMFPHTPHFETIVLLERVV</sequence>
<dbReference type="RefSeq" id="WP_278058266.1">
    <property type="nucleotide sequence ID" value="NZ_CP121247.1"/>
</dbReference>